<dbReference type="AlphaFoldDB" id="A0A917KYA4"/>
<evidence type="ECO:0000313" key="3">
    <source>
        <dbReference type="Proteomes" id="UP000625682"/>
    </source>
</evidence>
<reference evidence="2" key="1">
    <citation type="journal article" date="2014" name="Int. J. Syst. Evol. Microbiol.">
        <title>Complete genome sequence of Corynebacterium casei LMG S-19264T (=DSM 44701T), isolated from a smear-ripened cheese.</title>
        <authorList>
            <consortium name="US DOE Joint Genome Institute (JGI-PGF)"/>
            <person name="Walter F."/>
            <person name="Albersmeier A."/>
            <person name="Kalinowski J."/>
            <person name="Ruckert C."/>
        </authorList>
    </citation>
    <scope>NUCLEOTIDE SEQUENCE</scope>
    <source>
        <strain evidence="2">CGMCC 4.7272</strain>
    </source>
</reference>
<evidence type="ECO:0000256" key="1">
    <source>
        <dbReference type="SAM" id="MobiDB-lite"/>
    </source>
</evidence>
<dbReference type="EMBL" id="BMMU01000009">
    <property type="protein sequence ID" value="GGJ33015.1"/>
    <property type="molecule type" value="Genomic_DNA"/>
</dbReference>
<protein>
    <submittedName>
        <fullName evidence="2">Uncharacterized protein</fullName>
    </submittedName>
</protein>
<feature type="compositionally biased region" description="Polar residues" evidence="1">
    <location>
        <begin position="45"/>
        <end position="61"/>
    </location>
</feature>
<accession>A0A917KYA4</accession>
<dbReference type="Proteomes" id="UP000625682">
    <property type="component" value="Unassembled WGS sequence"/>
</dbReference>
<reference evidence="2" key="2">
    <citation type="submission" date="2020-09" db="EMBL/GenBank/DDBJ databases">
        <authorList>
            <person name="Sun Q."/>
            <person name="Zhou Y."/>
        </authorList>
    </citation>
    <scope>NUCLEOTIDE SEQUENCE</scope>
    <source>
        <strain evidence="2">CGMCC 4.7272</strain>
    </source>
</reference>
<feature type="compositionally biased region" description="Basic and acidic residues" evidence="1">
    <location>
        <begin position="88"/>
        <end position="99"/>
    </location>
</feature>
<organism evidence="2 3">
    <name type="scientific">Streptomyces lacrimifluminis</name>
    <dbReference type="NCBI Taxonomy" id="1500077"/>
    <lineage>
        <taxon>Bacteria</taxon>
        <taxon>Bacillati</taxon>
        <taxon>Actinomycetota</taxon>
        <taxon>Actinomycetes</taxon>
        <taxon>Kitasatosporales</taxon>
        <taxon>Streptomycetaceae</taxon>
        <taxon>Streptomyces</taxon>
    </lineage>
</organism>
<comment type="caution">
    <text evidence="2">The sequence shown here is derived from an EMBL/GenBank/DDBJ whole genome shotgun (WGS) entry which is preliminary data.</text>
</comment>
<gene>
    <name evidence="2" type="ORF">GCM10012282_32030</name>
</gene>
<evidence type="ECO:0000313" key="2">
    <source>
        <dbReference type="EMBL" id="GGJ33015.1"/>
    </source>
</evidence>
<proteinExistence type="predicted"/>
<feature type="region of interest" description="Disordered" evidence="1">
    <location>
        <begin position="86"/>
        <end position="119"/>
    </location>
</feature>
<name>A0A917KYA4_9ACTN</name>
<feature type="region of interest" description="Disordered" evidence="1">
    <location>
        <begin position="45"/>
        <end position="66"/>
    </location>
</feature>
<sequence>MGRRLLGSDGQVEVRALVGRCAGRVAAQPRPKGVGGWWLRLAKTATSTPQKSSIPPRSQTADGERRLRGIPKIIIPDWPLPKLVAHGAEPEGSHREVVDLRQSASYNTTPHVRAPVRPA</sequence>
<keyword evidence="3" id="KW-1185">Reference proteome</keyword>